<feature type="region of interest" description="Disordered" evidence="1">
    <location>
        <begin position="215"/>
        <end position="238"/>
    </location>
</feature>
<dbReference type="EMBL" id="CAJNJA010007651">
    <property type="protein sequence ID" value="CAE7227243.1"/>
    <property type="molecule type" value="Genomic_DNA"/>
</dbReference>
<feature type="region of interest" description="Disordered" evidence="1">
    <location>
        <begin position="784"/>
        <end position="826"/>
    </location>
</feature>
<evidence type="ECO:0000256" key="1">
    <source>
        <dbReference type="SAM" id="MobiDB-lite"/>
    </source>
</evidence>
<protein>
    <submittedName>
        <fullName evidence="2">Uncharacterized protein</fullName>
    </submittedName>
</protein>
<dbReference type="Proteomes" id="UP000601435">
    <property type="component" value="Unassembled WGS sequence"/>
</dbReference>
<comment type="caution">
    <text evidence="2">The sequence shown here is derived from an EMBL/GenBank/DDBJ whole genome shotgun (WGS) entry which is preliminary data.</text>
</comment>
<organism evidence="2 3">
    <name type="scientific">Symbiodinium necroappetens</name>
    <dbReference type="NCBI Taxonomy" id="1628268"/>
    <lineage>
        <taxon>Eukaryota</taxon>
        <taxon>Sar</taxon>
        <taxon>Alveolata</taxon>
        <taxon>Dinophyceae</taxon>
        <taxon>Suessiales</taxon>
        <taxon>Symbiodiniaceae</taxon>
        <taxon>Symbiodinium</taxon>
    </lineage>
</organism>
<feature type="compositionally biased region" description="Gly residues" evidence="1">
    <location>
        <begin position="798"/>
        <end position="809"/>
    </location>
</feature>
<feature type="non-terminal residue" evidence="2">
    <location>
        <position position="826"/>
    </location>
</feature>
<evidence type="ECO:0000313" key="3">
    <source>
        <dbReference type="Proteomes" id="UP000601435"/>
    </source>
</evidence>
<keyword evidence="3" id="KW-1185">Reference proteome</keyword>
<dbReference type="AlphaFoldDB" id="A0A812KHB2"/>
<evidence type="ECO:0000313" key="2">
    <source>
        <dbReference type="EMBL" id="CAE7227243.1"/>
    </source>
</evidence>
<gene>
    <name evidence="2" type="ORF">SNEC2469_LOCUS3283</name>
</gene>
<accession>A0A812KHB2</accession>
<feature type="compositionally biased region" description="Acidic residues" evidence="1">
    <location>
        <begin position="216"/>
        <end position="238"/>
    </location>
</feature>
<proteinExistence type="predicted"/>
<reference evidence="2" key="1">
    <citation type="submission" date="2021-02" db="EMBL/GenBank/DDBJ databases">
        <authorList>
            <person name="Dougan E. K."/>
            <person name="Rhodes N."/>
            <person name="Thang M."/>
            <person name="Chan C."/>
        </authorList>
    </citation>
    <scope>NUCLEOTIDE SEQUENCE</scope>
</reference>
<name>A0A812KHB2_9DINO</name>
<dbReference type="OrthoDB" id="426184at2759"/>
<sequence>MDQGERFIQAITGEKRSIPTWSGQPATFRSWLKLLAVWESETTLARDRWGLRLFQSFPESSQPRKIADQIPMQDLLSERGYGYILTQLMAKYKPFLDIAAPAAIDRFLFTGERGKGESFATFIANKEVARQELELHLQERLSEKVAGRILLRQSNLSDFQREMLALKDQAQLLTFDQVASLLRPLDRPELLAQAAGSELGPQGAKHFPVLQNAQEDPQDEFVEDEEPVDEEESEESWGEDDLVFEDREYDEEEALFISAYHSAYADIRKDLRDRKKVVRAKVVGFVAEIEVFAGSSTTSLSAGSARPSSSVALADRLSIFAGVRVQGGQALVDTAAEDAVVGSKALQLLSAELATFGLRFVPVSLQQAIPCAGIGGSATVTQLVDMPTCVAGILGVVRFSVVEDSESFSTPPLLPISYLEAIRALIDLSNNVLATPDGHRTPMVRLPSGHRAVNILDFNQSLSVTGGLGQHDLGGCDWCEWCNIEWCNIGLGDFGEFGADGFREYDIAIGFQPNFSLQFAYVVEYDVTVGFQNFSVQFAYVVEYDITVGFQNFSVQFACAVEYDITVGFQNFSVQFESIESMQGAEELAKTLGISRDFSYEAMQSVLDRLPTKMENNREVTMRAKSPTATSWVFGLYVRGNMTGVTRAAVLLPEVTKYGNLWMADRFPGQEWSSWTANINMVAKVHIDTHNHKQAPNHTVSFGRFAKGELWLEVDDARVDGVRWKQKDSDTDVDVKSMEECEHQLEHVLEKMPKSSVFAEGKLLERMIGKLQIWLARWRPQPSTPTQVHGVLAQTSGNDGGKGGCGGGADAPSTPDGGSQVRDGLE</sequence>